<proteinExistence type="predicted"/>
<dbReference type="Gene3D" id="3.40.50.1820">
    <property type="entry name" value="alpha/beta hydrolase"/>
    <property type="match status" value="1"/>
</dbReference>
<name>A0A292PY49_9PEZI</name>
<dbReference type="Proteomes" id="UP001412239">
    <property type="component" value="Unassembled WGS sequence"/>
</dbReference>
<evidence type="ECO:0000313" key="1">
    <source>
        <dbReference type="EMBL" id="CUS11548.1"/>
    </source>
</evidence>
<dbReference type="InterPro" id="IPR029058">
    <property type="entry name" value="AB_hydrolase_fold"/>
</dbReference>
<protein>
    <submittedName>
        <fullName evidence="1">Uncharacterized protein</fullName>
    </submittedName>
</protein>
<evidence type="ECO:0000313" key="2">
    <source>
        <dbReference type="Proteomes" id="UP001412239"/>
    </source>
</evidence>
<keyword evidence="2" id="KW-1185">Reference proteome</keyword>
<reference evidence="1" key="1">
    <citation type="submission" date="2015-10" db="EMBL/GenBank/DDBJ databases">
        <authorList>
            <person name="Regsiter A."/>
            <person name="william w."/>
        </authorList>
    </citation>
    <scope>NUCLEOTIDE SEQUENCE</scope>
    <source>
        <strain evidence="1">Montdore</strain>
    </source>
</reference>
<sequence length="105" mass="11861">MDMSSTFWSAYRQIFVSGKKYAVLFDIYGGPGSQLTEGTFRRTVDCNAYLGSDPELEYIAVTMDNRGTGIRGGYSVPWSPVSWESWRRKIKSRPLGSAENETMLM</sequence>
<organism evidence="1 2">
    <name type="scientific">Tuber aestivum</name>
    <name type="common">summer truffle</name>
    <dbReference type="NCBI Taxonomy" id="59557"/>
    <lineage>
        <taxon>Eukaryota</taxon>
        <taxon>Fungi</taxon>
        <taxon>Dikarya</taxon>
        <taxon>Ascomycota</taxon>
        <taxon>Pezizomycotina</taxon>
        <taxon>Pezizomycetes</taxon>
        <taxon>Pezizales</taxon>
        <taxon>Tuberaceae</taxon>
        <taxon>Tuber</taxon>
    </lineage>
</organism>
<gene>
    <name evidence="1" type="ORF">GSTUAT00004342001</name>
</gene>
<dbReference type="SUPFAM" id="SSF53474">
    <property type="entry name" value="alpha/beta-Hydrolases"/>
    <property type="match status" value="1"/>
</dbReference>
<dbReference type="EMBL" id="LN891018">
    <property type="protein sequence ID" value="CUS11548.1"/>
    <property type="molecule type" value="Genomic_DNA"/>
</dbReference>
<dbReference type="AlphaFoldDB" id="A0A292PY49"/>
<accession>A0A292PY49</accession>